<gene>
    <name evidence="2" type="ORF">GNP93_22725</name>
</gene>
<proteinExistence type="predicted"/>
<keyword evidence="1" id="KW-0472">Membrane</keyword>
<keyword evidence="1" id="KW-1133">Transmembrane helix</keyword>
<dbReference type="EMBL" id="WNZX01000026">
    <property type="protein sequence ID" value="MUG73440.1"/>
    <property type="molecule type" value="Genomic_DNA"/>
</dbReference>
<evidence type="ECO:0000313" key="3">
    <source>
        <dbReference type="Proteomes" id="UP000450917"/>
    </source>
</evidence>
<dbReference type="RefSeq" id="WP_155615594.1">
    <property type="nucleotide sequence ID" value="NZ_WNZX01000026.1"/>
</dbReference>
<keyword evidence="1" id="KW-0812">Transmembrane</keyword>
<sequence length="56" mass="6221">MCNPRWMAYELQGCYFSISGFIDVVVAGMGLLRDEGRLLAKNRVLGTKDPCLPMAL</sequence>
<feature type="transmembrane region" description="Helical" evidence="1">
    <location>
        <begin position="15"/>
        <end position="32"/>
    </location>
</feature>
<name>A0A7X2ZEG7_9BACL</name>
<evidence type="ECO:0000256" key="1">
    <source>
        <dbReference type="SAM" id="Phobius"/>
    </source>
</evidence>
<comment type="caution">
    <text evidence="2">The sequence shown here is derived from an EMBL/GenBank/DDBJ whole genome shotgun (WGS) entry which is preliminary data.</text>
</comment>
<protein>
    <submittedName>
        <fullName evidence="2">Uncharacterized protein</fullName>
    </submittedName>
</protein>
<evidence type="ECO:0000313" key="2">
    <source>
        <dbReference type="EMBL" id="MUG73440.1"/>
    </source>
</evidence>
<keyword evidence="3" id="KW-1185">Reference proteome</keyword>
<organism evidence="2 3">
    <name type="scientific">Paenibacillus validus</name>
    <dbReference type="NCBI Taxonomy" id="44253"/>
    <lineage>
        <taxon>Bacteria</taxon>
        <taxon>Bacillati</taxon>
        <taxon>Bacillota</taxon>
        <taxon>Bacilli</taxon>
        <taxon>Bacillales</taxon>
        <taxon>Paenibacillaceae</taxon>
        <taxon>Paenibacillus</taxon>
    </lineage>
</organism>
<accession>A0A7X2ZEG7</accession>
<reference evidence="2 3" key="1">
    <citation type="submission" date="2019-11" db="EMBL/GenBank/DDBJ databases">
        <title>Draft genome sequences of five Paenibacillus species of dairy origin.</title>
        <authorList>
            <person name="Olajide A.M."/>
            <person name="Chen S."/>
            <person name="Lapointe G."/>
        </authorList>
    </citation>
    <scope>NUCLEOTIDE SEQUENCE [LARGE SCALE GENOMIC DNA]</scope>
    <source>
        <strain evidence="2 3">2CS3</strain>
    </source>
</reference>
<dbReference type="Proteomes" id="UP000450917">
    <property type="component" value="Unassembled WGS sequence"/>
</dbReference>
<dbReference type="AlphaFoldDB" id="A0A7X2ZEG7"/>